<dbReference type="VEuPathDB" id="FungiDB:BCV72DRAFT_221617"/>
<keyword evidence="1" id="KW-1133">Transmembrane helix</keyword>
<name>A0A1X0REA6_RHIZD</name>
<organism evidence="2">
    <name type="scientific">Rhizopus microsporus var. microsporus</name>
    <dbReference type="NCBI Taxonomy" id="86635"/>
    <lineage>
        <taxon>Eukaryota</taxon>
        <taxon>Fungi</taxon>
        <taxon>Fungi incertae sedis</taxon>
        <taxon>Mucoromycota</taxon>
        <taxon>Mucoromycotina</taxon>
        <taxon>Mucoromycetes</taxon>
        <taxon>Mucorales</taxon>
        <taxon>Mucorineae</taxon>
        <taxon>Rhizopodaceae</taxon>
        <taxon>Rhizopus</taxon>
    </lineage>
</organism>
<proteinExistence type="predicted"/>
<reference evidence="2" key="1">
    <citation type="journal article" date="2016" name="Proc. Natl. Acad. Sci. U.S.A.">
        <title>Lipid metabolic changes in an early divergent fungus govern the establishment of a mutualistic symbiosis with endobacteria.</title>
        <authorList>
            <person name="Lastovetsky O.A."/>
            <person name="Gaspar M.L."/>
            <person name="Mondo S.J."/>
            <person name="LaButti K.M."/>
            <person name="Sandor L."/>
            <person name="Grigoriev I.V."/>
            <person name="Henry S.A."/>
            <person name="Pawlowska T.E."/>
        </authorList>
    </citation>
    <scope>NUCLEOTIDE SEQUENCE [LARGE SCALE GENOMIC DNA]</scope>
    <source>
        <strain evidence="2">ATCC 52814</strain>
    </source>
</reference>
<evidence type="ECO:0000256" key="1">
    <source>
        <dbReference type="SAM" id="Phobius"/>
    </source>
</evidence>
<keyword evidence="1" id="KW-0812">Transmembrane</keyword>
<gene>
    <name evidence="2" type="ORF">BCV72DRAFT_221617</name>
</gene>
<sequence length="64" mass="7572">MHNTEANDKDDHYLGALWTITVSHFGYTCICLLQVSIYFQNKIVTNLVFRLRESMLIIYRIGQY</sequence>
<evidence type="ECO:0000313" key="2">
    <source>
        <dbReference type="EMBL" id="ORE10329.1"/>
    </source>
</evidence>
<dbReference type="AlphaFoldDB" id="A0A1X0REA6"/>
<dbReference type="Proteomes" id="UP000242414">
    <property type="component" value="Unassembled WGS sequence"/>
</dbReference>
<protein>
    <submittedName>
        <fullName evidence="2">Uncharacterized protein</fullName>
    </submittedName>
</protein>
<feature type="transmembrane region" description="Helical" evidence="1">
    <location>
        <begin position="12"/>
        <end position="33"/>
    </location>
</feature>
<accession>A0A1X0REA6</accession>
<dbReference type="EMBL" id="KV921866">
    <property type="protein sequence ID" value="ORE10329.1"/>
    <property type="molecule type" value="Genomic_DNA"/>
</dbReference>
<keyword evidence="1" id="KW-0472">Membrane</keyword>